<evidence type="ECO:0000256" key="1">
    <source>
        <dbReference type="ARBA" id="ARBA00022676"/>
    </source>
</evidence>
<evidence type="ECO:0000256" key="3">
    <source>
        <dbReference type="RuleBase" id="RU363129"/>
    </source>
</evidence>
<keyword evidence="6" id="KW-1185">Reference proteome</keyword>
<dbReference type="PANTHER" id="PTHR11927">
    <property type="entry name" value="GALACTOSIDE 2-L-FUCOSYLTRANSFERASE"/>
    <property type="match status" value="1"/>
</dbReference>
<accession>A0A2T7PFC4</accession>
<proteinExistence type="inferred from homology"/>
<dbReference type="EC" id="2.4.1.-" evidence="3"/>
<name>A0A2T7PFC4_POMCA</name>
<dbReference type="UniPathway" id="UPA00378"/>
<dbReference type="Pfam" id="PF01531">
    <property type="entry name" value="Glyco_transf_11"/>
    <property type="match status" value="1"/>
</dbReference>
<dbReference type="GO" id="GO:0005975">
    <property type="term" value="P:carbohydrate metabolic process"/>
    <property type="evidence" value="ECO:0007669"/>
    <property type="project" value="InterPro"/>
</dbReference>
<organism evidence="5 6">
    <name type="scientific">Pomacea canaliculata</name>
    <name type="common">Golden apple snail</name>
    <dbReference type="NCBI Taxonomy" id="400727"/>
    <lineage>
        <taxon>Eukaryota</taxon>
        <taxon>Metazoa</taxon>
        <taxon>Spiralia</taxon>
        <taxon>Lophotrochozoa</taxon>
        <taxon>Mollusca</taxon>
        <taxon>Gastropoda</taxon>
        <taxon>Caenogastropoda</taxon>
        <taxon>Architaenioglossa</taxon>
        <taxon>Ampullarioidea</taxon>
        <taxon>Ampullariidae</taxon>
        <taxon>Pomacea</taxon>
    </lineage>
</organism>
<dbReference type="AlphaFoldDB" id="A0A2T7PFC4"/>
<dbReference type="Proteomes" id="UP000245119">
    <property type="component" value="Linkage Group LG4"/>
</dbReference>
<comment type="caution">
    <text evidence="5">The sequence shown here is derived from an EMBL/GenBank/DDBJ whole genome shotgun (WGS) entry which is preliminary data.</text>
</comment>
<evidence type="ECO:0000256" key="2">
    <source>
        <dbReference type="ARBA" id="ARBA00022679"/>
    </source>
</evidence>
<evidence type="ECO:0000256" key="4">
    <source>
        <dbReference type="SAM" id="MobiDB-lite"/>
    </source>
</evidence>
<evidence type="ECO:0000313" key="6">
    <source>
        <dbReference type="Proteomes" id="UP000245119"/>
    </source>
</evidence>
<keyword evidence="3" id="KW-0735">Signal-anchor</keyword>
<protein>
    <recommendedName>
        <fullName evidence="3">L-Fucosyltransferase</fullName>
        <ecNumber evidence="3">2.4.1.-</ecNumber>
    </recommendedName>
</protein>
<keyword evidence="3" id="KW-0472">Membrane</keyword>
<sequence>MSATASGQLLIACRPSVNKSLLSHHCRGDGGGDTAASPSACDCEHSSRVLLVFLFGGVTLFIIGLHIKWIPRANFDSISQPFGLSTINVRAVKVFSKATTPTTSDEVAMATRTLTRNPKRTSAVTKPEVSGDVRSTSNVSNPRVSPHRNGQLPDCQHPLVSASHILTCFPSSFARKLTYDQVFQLLINTAKDFVGDRRWNSIQDFTNSGAAVGSASADQSQAASAGESQKDYVDRCRMSFNIVEKSCCFYDPRLVNLEADKDYKIGLYLQSWKYFRNYEDQIRQAMTFNADVTSAANETVSALRAKGRKFLVGVHVRRGDYLLKKHVEMGYKAASASYLRTAWTTSGSGWNQMLPS</sequence>
<keyword evidence="3" id="KW-0812">Transmembrane</keyword>
<keyword evidence="2 3" id="KW-0808">Transferase</keyword>
<feature type="compositionally biased region" description="Polar residues" evidence="4">
    <location>
        <begin position="133"/>
        <end position="143"/>
    </location>
</feature>
<keyword evidence="3" id="KW-1133">Transmembrane helix</keyword>
<dbReference type="PANTHER" id="PTHR11927:SF9">
    <property type="entry name" value="L-FUCOSYLTRANSFERASE"/>
    <property type="match status" value="1"/>
</dbReference>
<dbReference type="GO" id="GO:0032580">
    <property type="term" value="C:Golgi cisterna membrane"/>
    <property type="evidence" value="ECO:0007669"/>
    <property type="project" value="UniProtKB-SubCell"/>
</dbReference>
<comment type="subcellular location">
    <subcellularLocation>
        <location evidence="3">Golgi apparatus</location>
        <location evidence="3">Golgi stack membrane</location>
        <topology evidence="3">Single-pass type II membrane protein</topology>
    </subcellularLocation>
</comment>
<gene>
    <name evidence="5" type="ORF">C0Q70_07531</name>
</gene>
<evidence type="ECO:0000313" key="5">
    <source>
        <dbReference type="EMBL" id="PVD32103.1"/>
    </source>
</evidence>
<dbReference type="InterPro" id="IPR002516">
    <property type="entry name" value="Glyco_trans_11"/>
</dbReference>
<comment type="similarity">
    <text evidence="3">Belongs to the glycosyltransferase 11 family.</text>
</comment>
<keyword evidence="3" id="KW-0333">Golgi apparatus</keyword>
<dbReference type="GO" id="GO:0008107">
    <property type="term" value="F:galactoside 2-alpha-L-fucosyltransferase activity"/>
    <property type="evidence" value="ECO:0007669"/>
    <property type="project" value="InterPro"/>
</dbReference>
<keyword evidence="1 3" id="KW-0328">Glycosyltransferase</keyword>
<feature type="transmembrane region" description="Helical" evidence="3">
    <location>
        <begin position="49"/>
        <end position="70"/>
    </location>
</feature>
<reference evidence="5 6" key="1">
    <citation type="submission" date="2018-04" db="EMBL/GenBank/DDBJ databases">
        <title>The genome of golden apple snail Pomacea canaliculata provides insight into stress tolerance and invasive adaptation.</title>
        <authorList>
            <person name="Liu C."/>
            <person name="Liu B."/>
            <person name="Ren Y."/>
            <person name="Zhang Y."/>
            <person name="Wang H."/>
            <person name="Li S."/>
            <person name="Jiang F."/>
            <person name="Yin L."/>
            <person name="Zhang G."/>
            <person name="Qian W."/>
            <person name="Fan W."/>
        </authorList>
    </citation>
    <scope>NUCLEOTIDE SEQUENCE [LARGE SCALE GENOMIC DNA]</scope>
    <source>
        <strain evidence="5">SZHN2017</strain>
        <tissue evidence="5">Muscle</tissue>
    </source>
</reference>
<dbReference type="EMBL" id="PZQS01000004">
    <property type="protein sequence ID" value="PVD32103.1"/>
    <property type="molecule type" value="Genomic_DNA"/>
</dbReference>
<feature type="region of interest" description="Disordered" evidence="4">
    <location>
        <begin position="117"/>
        <end position="150"/>
    </location>
</feature>
<comment type="pathway">
    <text evidence="3">Protein modification; protein glycosylation.</text>
</comment>
<keyword evidence="3" id="KW-0325">Glycoprotein</keyword>